<dbReference type="AlphaFoldDB" id="A0A166QZA5"/>
<dbReference type="InterPro" id="IPR036627">
    <property type="entry name" value="CobW-likC_sf"/>
</dbReference>
<dbReference type="SUPFAM" id="SSF90002">
    <property type="entry name" value="Hypothetical protein YjiA, C-terminal domain"/>
    <property type="match status" value="1"/>
</dbReference>
<dbReference type="PATRIC" id="fig|1538.10.peg.325"/>
<dbReference type="Proteomes" id="UP000077407">
    <property type="component" value="Unassembled WGS sequence"/>
</dbReference>
<dbReference type="Gene3D" id="3.30.1220.10">
    <property type="entry name" value="CobW-like, C-terminal domain"/>
    <property type="match status" value="1"/>
</dbReference>
<evidence type="ECO:0000313" key="4">
    <source>
        <dbReference type="EMBL" id="OAA90514.1"/>
    </source>
</evidence>
<organism evidence="4 5">
    <name type="scientific">Clostridium ljungdahlii</name>
    <dbReference type="NCBI Taxonomy" id="1538"/>
    <lineage>
        <taxon>Bacteria</taxon>
        <taxon>Bacillati</taxon>
        <taxon>Bacillota</taxon>
        <taxon>Clostridia</taxon>
        <taxon>Eubacteriales</taxon>
        <taxon>Clostridiaceae</taxon>
        <taxon>Clostridium</taxon>
    </lineage>
</organism>
<evidence type="ECO:0000256" key="1">
    <source>
        <dbReference type="ARBA" id="ARBA00022741"/>
    </source>
</evidence>
<feature type="domain" description="CobW C-terminal" evidence="3">
    <location>
        <begin position="51"/>
        <end position="136"/>
    </location>
</feature>
<evidence type="ECO:0000259" key="3">
    <source>
        <dbReference type="Pfam" id="PF07683"/>
    </source>
</evidence>
<keyword evidence="2" id="KW-0143">Chaperone</keyword>
<reference evidence="4 5" key="1">
    <citation type="journal article" date="2015" name="Biotechnol. Bioeng.">
        <title>Genome sequence and phenotypic characterization of Caulobacter segnis.</title>
        <authorList>
            <person name="Patel S."/>
            <person name="Fletcher B."/>
            <person name="Scott D.C."/>
            <person name="Ely B."/>
        </authorList>
    </citation>
    <scope>NUCLEOTIDE SEQUENCE [LARGE SCALE GENOMIC DNA]</scope>
    <source>
        <strain evidence="4 5">ERI-2</strain>
    </source>
</reference>
<dbReference type="EMBL" id="LITT01000011">
    <property type="protein sequence ID" value="OAA90514.1"/>
    <property type="molecule type" value="Genomic_DNA"/>
</dbReference>
<dbReference type="InterPro" id="IPR011629">
    <property type="entry name" value="CobW-like_C"/>
</dbReference>
<proteinExistence type="predicted"/>
<dbReference type="GO" id="GO:0000166">
    <property type="term" value="F:nucleotide binding"/>
    <property type="evidence" value="ECO:0007669"/>
    <property type="project" value="UniProtKB-KW"/>
</dbReference>
<dbReference type="RefSeq" id="WP_063554954.1">
    <property type="nucleotide sequence ID" value="NZ_LITT01000011.1"/>
</dbReference>
<keyword evidence="1" id="KW-0547">Nucleotide-binding</keyword>
<dbReference type="Pfam" id="PF07683">
    <property type="entry name" value="CobW_C"/>
    <property type="match status" value="1"/>
</dbReference>
<sequence length="136" mass="16068">MQQQWLRRLEDIEVSEKDTRKSLFKKPNVVKMLSSKMKFKIKRKISTQDVFESFGIETPKIFSVETLKSIFENLKDENLYGKILRAKGILQTDKDHWIEFDFAAKEFEIRDTRSDYAGRICVIGVNLNKKNLTNLF</sequence>
<gene>
    <name evidence="4" type="ORF">WY13_01418</name>
</gene>
<protein>
    <recommendedName>
        <fullName evidence="3">CobW C-terminal domain-containing protein</fullName>
    </recommendedName>
</protein>
<evidence type="ECO:0000313" key="5">
    <source>
        <dbReference type="Proteomes" id="UP000077407"/>
    </source>
</evidence>
<accession>A0A166QZA5</accession>
<comment type="caution">
    <text evidence="4">The sequence shown here is derived from an EMBL/GenBank/DDBJ whole genome shotgun (WGS) entry which is preliminary data.</text>
</comment>
<name>A0A166QZA5_9CLOT</name>
<evidence type="ECO:0000256" key="2">
    <source>
        <dbReference type="ARBA" id="ARBA00023186"/>
    </source>
</evidence>